<gene>
    <name evidence="1" type="ORF">NEOLI_004711</name>
</gene>
<sequence>MSKLGYRNSVNRQVAYRCRSRKVRISLSRILGGGRRSTISAPFIAIAAYPNRINVASIGSSGIGEHKNPTIEIIARQLQNLFLGVARRKNDR</sequence>
<accession>A0A1U7LS70</accession>
<dbReference type="Proteomes" id="UP000186594">
    <property type="component" value="Unassembled WGS sequence"/>
</dbReference>
<comment type="caution">
    <text evidence="1">The sequence shown here is derived from an EMBL/GenBank/DDBJ whole genome shotgun (WGS) entry which is preliminary data.</text>
</comment>
<evidence type="ECO:0000313" key="2">
    <source>
        <dbReference type="Proteomes" id="UP000186594"/>
    </source>
</evidence>
<organism evidence="1 2">
    <name type="scientific">Neolecta irregularis (strain DAH-3)</name>
    <dbReference type="NCBI Taxonomy" id="1198029"/>
    <lineage>
        <taxon>Eukaryota</taxon>
        <taxon>Fungi</taxon>
        <taxon>Dikarya</taxon>
        <taxon>Ascomycota</taxon>
        <taxon>Taphrinomycotina</taxon>
        <taxon>Neolectales</taxon>
        <taxon>Neolectaceae</taxon>
        <taxon>Neolecta</taxon>
    </lineage>
</organism>
<keyword evidence="2" id="KW-1185">Reference proteome</keyword>
<dbReference type="EMBL" id="LXFE01000383">
    <property type="protein sequence ID" value="OLL25520.1"/>
    <property type="molecule type" value="Genomic_DNA"/>
</dbReference>
<reference evidence="1 2" key="1">
    <citation type="submission" date="2016-04" db="EMBL/GenBank/DDBJ databases">
        <title>Evolutionary innovation and constraint leading to complex multicellularity in the Ascomycota.</title>
        <authorList>
            <person name="Cisse O."/>
            <person name="Nguyen A."/>
            <person name="Hewitt D.A."/>
            <person name="Jedd G."/>
            <person name="Stajich J.E."/>
        </authorList>
    </citation>
    <scope>NUCLEOTIDE SEQUENCE [LARGE SCALE GENOMIC DNA]</scope>
    <source>
        <strain evidence="1 2">DAH-3</strain>
    </source>
</reference>
<evidence type="ECO:0000313" key="1">
    <source>
        <dbReference type="EMBL" id="OLL25520.1"/>
    </source>
</evidence>
<dbReference type="AlphaFoldDB" id="A0A1U7LS70"/>
<name>A0A1U7LS70_NEOID</name>
<proteinExistence type="predicted"/>
<protein>
    <submittedName>
        <fullName evidence="1">Uncharacterized protein</fullName>
    </submittedName>
</protein>